<feature type="chain" id="PRO_5013334911" description="Fam-b protein" evidence="1">
    <location>
        <begin position="18"/>
        <end position="208"/>
    </location>
</feature>
<proteinExistence type="predicted"/>
<keyword evidence="3" id="KW-1185">Reference proteome</keyword>
<dbReference type="GeneID" id="39735877"/>
<dbReference type="OMA" id="NMLLAKW"/>
<dbReference type="AlphaFoldDB" id="A0A1J1H4D6"/>
<gene>
    <name evidence="2" type="ORF">PRELSG_0820100</name>
</gene>
<name>A0A1J1H4D6_PLARL</name>
<evidence type="ECO:0000313" key="3">
    <source>
        <dbReference type="Proteomes" id="UP000220158"/>
    </source>
</evidence>
<dbReference type="EMBL" id="LN835303">
    <property type="protein sequence ID" value="CRG99775.1"/>
    <property type="molecule type" value="Genomic_DNA"/>
</dbReference>
<feature type="signal peptide" evidence="1">
    <location>
        <begin position="1"/>
        <end position="17"/>
    </location>
</feature>
<protein>
    <recommendedName>
        <fullName evidence="4">Fam-b protein</fullName>
    </recommendedName>
</protein>
<accession>A0A1J1H4D6</accession>
<dbReference type="Proteomes" id="UP000220158">
    <property type="component" value="Chromosome 8"/>
</dbReference>
<organism evidence="2 3">
    <name type="scientific">Plasmodium relictum</name>
    <dbReference type="NCBI Taxonomy" id="85471"/>
    <lineage>
        <taxon>Eukaryota</taxon>
        <taxon>Sar</taxon>
        <taxon>Alveolata</taxon>
        <taxon>Apicomplexa</taxon>
        <taxon>Aconoidasida</taxon>
        <taxon>Haemosporida</taxon>
        <taxon>Plasmodiidae</taxon>
        <taxon>Plasmodium</taxon>
        <taxon>Plasmodium (Haemamoeba)</taxon>
    </lineage>
</organism>
<evidence type="ECO:0000256" key="1">
    <source>
        <dbReference type="SAM" id="SignalP"/>
    </source>
</evidence>
<evidence type="ECO:0000313" key="2">
    <source>
        <dbReference type="EMBL" id="CRG99775.1"/>
    </source>
</evidence>
<dbReference type="KEGG" id="prel:PRELSG_0820100"/>
<sequence length="208" mass="24943">MAYLVFFLFLIISIHKSVNIDNSNNNIIKKNTIDLNQNNNYNEENYFNREDEYYVREDGEKLINSEDLLENNRHNLIDYNDIEKINNLKSLKDTNIMQEFQKSYYKNDLNDRKLNKQIKEILSLALSIPVKDINLHDINLLLKKWRNISKTKKNSNKISNNEYYFKKIKNHNTHSNNNRDKSIELQRKEKKNQNNFITIDYLMGLTCS</sequence>
<dbReference type="VEuPathDB" id="PlasmoDB:PRELSG_0820100"/>
<evidence type="ECO:0008006" key="4">
    <source>
        <dbReference type="Google" id="ProtNLM"/>
    </source>
</evidence>
<reference evidence="2 3" key="1">
    <citation type="submission" date="2015-04" db="EMBL/GenBank/DDBJ databases">
        <authorList>
            <consortium name="Pathogen Informatics"/>
        </authorList>
    </citation>
    <scope>NUCLEOTIDE SEQUENCE [LARGE SCALE GENOMIC DNA]</scope>
    <source>
        <strain evidence="2 3">SGS1</strain>
    </source>
</reference>
<dbReference type="RefSeq" id="XP_028532780.1">
    <property type="nucleotide sequence ID" value="XM_028676274.1"/>
</dbReference>
<keyword evidence="1" id="KW-0732">Signal</keyword>
<dbReference type="OrthoDB" id="385178at2759"/>